<dbReference type="NCBIfam" id="TIGR01214">
    <property type="entry name" value="rmlD"/>
    <property type="match status" value="1"/>
</dbReference>
<comment type="catalytic activity">
    <reaction evidence="5 6">
        <text>dTDP-beta-L-rhamnose + NADP(+) = dTDP-4-dehydro-beta-L-rhamnose + NADPH + H(+)</text>
        <dbReference type="Rhea" id="RHEA:21796"/>
        <dbReference type="ChEBI" id="CHEBI:15378"/>
        <dbReference type="ChEBI" id="CHEBI:57510"/>
        <dbReference type="ChEBI" id="CHEBI:57783"/>
        <dbReference type="ChEBI" id="CHEBI:58349"/>
        <dbReference type="ChEBI" id="CHEBI:62830"/>
        <dbReference type="EC" id="1.1.1.133"/>
    </reaction>
</comment>
<dbReference type="KEGG" id="vzi:G5S32_13935"/>
<keyword evidence="9" id="KW-1185">Reference proteome</keyword>
<dbReference type="InterPro" id="IPR029903">
    <property type="entry name" value="RmlD-like-bd"/>
</dbReference>
<proteinExistence type="inferred from homology"/>
<sequence length="290" mass="31748">MKVLITGCNGQVGHCLTERLKTQAEVLALDYEGLDITNREAVLNTVAEFKPNYIINAAAHTAVDRAEQEVDLSYAINRDGPLYLAQAAKECGAVMLHISTDYVFDGTGEQPYQESDSTGPQGVYGQSKLAGEQAVAEACPQHLILRTAWVFGEHGNNFVKTMLRLAQSRDELSIVGDQFGGPTYAGDIADALIAMVQFIEQGNQPQWGVYHFSGMPYASWFDFASAIFQAAEQHNVLVKQPQLSSIPTSAYPTPAKRPANSRLNCSQIENQFGIKPSDWQAALNNIQAYK</sequence>
<dbReference type="AlphaFoldDB" id="A0A6G7CLH4"/>
<dbReference type="EMBL" id="CP049331">
    <property type="protein sequence ID" value="QIH42977.1"/>
    <property type="molecule type" value="Genomic_DNA"/>
</dbReference>
<dbReference type="InterPro" id="IPR036291">
    <property type="entry name" value="NAD(P)-bd_dom_sf"/>
</dbReference>
<evidence type="ECO:0000256" key="5">
    <source>
        <dbReference type="ARBA" id="ARBA00048200"/>
    </source>
</evidence>
<dbReference type="GO" id="GO:0009243">
    <property type="term" value="P:O antigen biosynthetic process"/>
    <property type="evidence" value="ECO:0007669"/>
    <property type="project" value="UniProtKB-UniPathway"/>
</dbReference>
<dbReference type="InterPro" id="IPR005913">
    <property type="entry name" value="dTDP_dehydrorham_reduct"/>
</dbReference>
<dbReference type="Proteomes" id="UP000503003">
    <property type="component" value="Chromosome 1"/>
</dbReference>
<protein>
    <recommendedName>
        <fullName evidence="4 6">dTDP-4-dehydrorhamnose reductase</fullName>
        <ecNumber evidence="3 6">1.1.1.133</ecNumber>
    </recommendedName>
</protein>
<evidence type="ECO:0000256" key="1">
    <source>
        <dbReference type="ARBA" id="ARBA00004781"/>
    </source>
</evidence>
<feature type="domain" description="RmlD-like substrate binding" evidence="7">
    <location>
        <begin position="1"/>
        <end position="286"/>
    </location>
</feature>
<dbReference type="RefSeq" id="WP_165312522.1">
    <property type="nucleotide sequence ID" value="NZ_CP049331.1"/>
</dbReference>
<name>A0A6G7CLH4_9VIBR</name>
<dbReference type="GO" id="GO:0019305">
    <property type="term" value="P:dTDP-rhamnose biosynthetic process"/>
    <property type="evidence" value="ECO:0007669"/>
    <property type="project" value="UniProtKB-UniPathway"/>
</dbReference>
<evidence type="ECO:0000256" key="3">
    <source>
        <dbReference type="ARBA" id="ARBA00012929"/>
    </source>
</evidence>
<dbReference type="CDD" id="cd05254">
    <property type="entry name" value="dTDP_HR_like_SDR_e"/>
    <property type="match status" value="1"/>
</dbReference>
<dbReference type="PANTHER" id="PTHR10491:SF4">
    <property type="entry name" value="METHIONINE ADENOSYLTRANSFERASE 2 SUBUNIT BETA"/>
    <property type="match status" value="1"/>
</dbReference>
<dbReference type="PANTHER" id="PTHR10491">
    <property type="entry name" value="DTDP-4-DEHYDRORHAMNOSE REDUCTASE"/>
    <property type="match status" value="1"/>
</dbReference>
<gene>
    <name evidence="8" type="primary">rfbD</name>
    <name evidence="8" type="ORF">G5S32_13935</name>
</gene>
<dbReference type="Gene3D" id="3.40.50.720">
    <property type="entry name" value="NAD(P)-binding Rossmann-like Domain"/>
    <property type="match status" value="1"/>
</dbReference>
<organism evidence="8 9">
    <name type="scientific">Vibrio ziniensis</name>
    <dbReference type="NCBI Taxonomy" id="2711221"/>
    <lineage>
        <taxon>Bacteria</taxon>
        <taxon>Pseudomonadati</taxon>
        <taxon>Pseudomonadota</taxon>
        <taxon>Gammaproteobacteria</taxon>
        <taxon>Vibrionales</taxon>
        <taxon>Vibrionaceae</taxon>
        <taxon>Vibrio</taxon>
    </lineage>
</organism>
<dbReference type="Gene3D" id="3.90.25.10">
    <property type="entry name" value="UDP-galactose 4-epimerase, domain 1"/>
    <property type="match status" value="1"/>
</dbReference>
<dbReference type="UniPathway" id="UPA00281"/>
<evidence type="ECO:0000256" key="4">
    <source>
        <dbReference type="ARBA" id="ARBA00017099"/>
    </source>
</evidence>
<keyword evidence="6 8" id="KW-0560">Oxidoreductase</keyword>
<dbReference type="EC" id="1.1.1.133" evidence="3 6"/>
<evidence type="ECO:0000259" key="7">
    <source>
        <dbReference type="Pfam" id="PF04321"/>
    </source>
</evidence>
<dbReference type="GO" id="GO:0005829">
    <property type="term" value="C:cytosol"/>
    <property type="evidence" value="ECO:0007669"/>
    <property type="project" value="TreeGrafter"/>
</dbReference>
<dbReference type="GO" id="GO:0008831">
    <property type="term" value="F:dTDP-4-dehydrorhamnose reductase activity"/>
    <property type="evidence" value="ECO:0007669"/>
    <property type="project" value="UniProtKB-EC"/>
</dbReference>
<dbReference type="UniPathway" id="UPA00124"/>
<evidence type="ECO:0000256" key="2">
    <source>
        <dbReference type="ARBA" id="ARBA00010944"/>
    </source>
</evidence>
<comment type="pathway">
    <text evidence="1 6">Carbohydrate biosynthesis; dTDP-L-rhamnose biosynthesis.</text>
</comment>
<accession>A0A6G7CLH4</accession>
<evidence type="ECO:0000256" key="6">
    <source>
        <dbReference type="RuleBase" id="RU364082"/>
    </source>
</evidence>
<dbReference type="SUPFAM" id="SSF51735">
    <property type="entry name" value="NAD(P)-binding Rossmann-fold domains"/>
    <property type="match status" value="1"/>
</dbReference>
<evidence type="ECO:0000313" key="9">
    <source>
        <dbReference type="Proteomes" id="UP000503003"/>
    </source>
</evidence>
<comment type="similarity">
    <text evidence="2 6">Belongs to the dTDP-4-dehydrorhamnose reductase family.</text>
</comment>
<comment type="function">
    <text evidence="6">Catalyzes the reduction of dTDP-6-deoxy-L-lyxo-4-hexulose to yield dTDP-L-rhamnose.</text>
</comment>
<evidence type="ECO:0000313" key="8">
    <source>
        <dbReference type="EMBL" id="QIH42977.1"/>
    </source>
</evidence>
<dbReference type="Pfam" id="PF04321">
    <property type="entry name" value="RmlD_sub_bind"/>
    <property type="match status" value="1"/>
</dbReference>
<keyword evidence="6" id="KW-0521">NADP</keyword>
<comment type="cofactor">
    <cofactor evidence="6">
        <name>Mg(2+)</name>
        <dbReference type="ChEBI" id="CHEBI:18420"/>
    </cofactor>
    <text evidence="6">Binds 1 Mg(2+) ion per monomer.</text>
</comment>
<reference evidence="8 9" key="1">
    <citation type="submission" date="2020-02" db="EMBL/GenBank/DDBJ databases">
        <title>A complete genome of a marine bacterium Vibrio sp. ZWAL4003 isolated from the mangrove sediment with the ability to degrade polysaccharides.</title>
        <authorList>
            <person name="Wu J."/>
            <person name="Qu W."/>
            <person name="Zeng R."/>
        </authorList>
    </citation>
    <scope>NUCLEOTIDE SEQUENCE [LARGE SCALE GENOMIC DNA]</scope>
    <source>
        <strain evidence="8 9">ZWAL4003</strain>
    </source>
</reference>